<keyword evidence="4" id="KW-0804">Transcription</keyword>
<protein>
    <recommendedName>
        <fullName evidence="6">HTH lysR-type domain-containing protein</fullName>
    </recommendedName>
</protein>
<dbReference type="InterPro" id="IPR036388">
    <property type="entry name" value="WH-like_DNA-bd_sf"/>
</dbReference>
<comment type="caution">
    <text evidence="7">The sequence shown here is derived from an EMBL/GenBank/DDBJ whole genome shotgun (WGS) entry which is preliminary data.</text>
</comment>
<evidence type="ECO:0000256" key="1">
    <source>
        <dbReference type="ARBA" id="ARBA00009437"/>
    </source>
</evidence>
<evidence type="ECO:0000256" key="2">
    <source>
        <dbReference type="ARBA" id="ARBA00023015"/>
    </source>
</evidence>
<evidence type="ECO:0000313" key="7">
    <source>
        <dbReference type="EMBL" id="RAI42090.1"/>
    </source>
</evidence>
<dbReference type="PANTHER" id="PTHR30419">
    <property type="entry name" value="HTH-TYPE TRANSCRIPTIONAL REGULATOR YBHD"/>
    <property type="match status" value="1"/>
</dbReference>
<feature type="compositionally biased region" description="Acidic residues" evidence="5">
    <location>
        <begin position="342"/>
        <end position="352"/>
    </location>
</feature>
<dbReference type="Proteomes" id="UP000249130">
    <property type="component" value="Unassembled WGS sequence"/>
</dbReference>
<dbReference type="GO" id="GO:0003700">
    <property type="term" value="F:DNA-binding transcription factor activity"/>
    <property type="evidence" value="ECO:0007669"/>
    <property type="project" value="InterPro"/>
</dbReference>
<evidence type="ECO:0000256" key="4">
    <source>
        <dbReference type="ARBA" id="ARBA00023163"/>
    </source>
</evidence>
<reference evidence="7 8" key="1">
    <citation type="submission" date="2017-07" db="EMBL/GenBank/DDBJ databases">
        <title>Draft Genome Sequences of Select Purple Nonsulfur Bacteria.</title>
        <authorList>
            <person name="Lasarre B."/>
            <person name="Mckinlay J.B."/>
        </authorList>
    </citation>
    <scope>NUCLEOTIDE SEQUENCE [LARGE SCALE GENOMIC DNA]</scope>
    <source>
        <strain evidence="7 8">DSM 5909</strain>
    </source>
</reference>
<evidence type="ECO:0000256" key="5">
    <source>
        <dbReference type="SAM" id="MobiDB-lite"/>
    </source>
</evidence>
<accession>A0A327KT45</accession>
<dbReference type="SUPFAM" id="SSF46785">
    <property type="entry name" value="Winged helix' DNA-binding domain"/>
    <property type="match status" value="1"/>
</dbReference>
<organism evidence="7 8">
    <name type="scientific">Rhodoplanes roseus</name>
    <dbReference type="NCBI Taxonomy" id="29409"/>
    <lineage>
        <taxon>Bacteria</taxon>
        <taxon>Pseudomonadati</taxon>
        <taxon>Pseudomonadota</taxon>
        <taxon>Alphaproteobacteria</taxon>
        <taxon>Hyphomicrobiales</taxon>
        <taxon>Nitrobacteraceae</taxon>
        <taxon>Rhodoplanes</taxon>
    </lineage>
</organism>
<dbReference type="PANTHER" id="PTHR30419:SF8">
    <property type="entry name" value="NITROGEN ASSIMILATION TRANSCRIPTIONAL ACTIVATOR-RELATED"/>
    <property type="match status" value="1"/>
</dbReference>
<dbReference type="AlphaFoldDB" id="A0A327KT45"/>
<keyword evidence="2" id="KW-0805">Transcription regulation</keyword>
<keyword evidence="3" id="KW-0238">DNA-binding</keyword>
<name>A0A327KT45_9BRAD</name>
<feature type="domain" description="HTH lysR-type" evidence="6">
    <location>
        <begin position="38"/>
        <end position="95"/>
    </location>
</feature>
<dbReference type="Pfam" id="PF00126">
    <property type="entry name" value="HTH_1"/>
    <property type="match status" value="1"/>
</dbReference>
<keyword evidence="8" id="KW-1185">Reference proteome</keyword>
<dbReference type="Gene3D" id="3.40.190.290">
    <property type="match status" value="1"/>
</dbReference>
<comment type="similarity">
    <text evidence="1">Belongs to the LysR transcriptional regulatory family.</text>
</comment>
<dbReference type="Gene3D" id="1.10.10.10">
    <property type="entry name" value="Winged helix-like DNA-binding domain superfamily/Winged helix DNA-binding domain"/>
    <property type="match status" value="1"/>
</dbReference>
<dbReference type="InterPro" id="IPR005119">
    <property type="entry name" value="LysR_subst-bd"/>
</dbReference>
<dbReference type="InterPro" id="IPR050950">
    <property type="entry name" value="HTH-type_LysR_regulators"/>
</dbReference>
<dbReference type="FunFam" id="1.10.10.10:FF:000001">
    <property type="entry name" value="LysR family transcriptional regulator"/>
    <property type="match status" value="1"/>
</dbReference>
<evidence type="ECO:0000259" key="6">
    <source>
        <dbReference type="PROSITE" id="PS50931"/>
    </source>
</evidence>
<dbReference type="SUPFAM" id="SSF53850">
    <property type="entry name" value="Periplasmic binding protein-like II"/>
    <property type="match status" value="1"/>
</dbReference>
<dbReference type="PRINTS" id="PR00039">
    <property type="entry name" value="HTHLYSR"/>
</dbReference>
<dbReference type="GO" id="GO:0003677">
    <property type="term" value="F:DNA binding"/>
    <property type="evidence" value="ECO:0007669"/>
    <property type="project" value="UniProtKB-KW"/>
</dbReference>
<gene>
    <name evidence="7" type="ORF">CH341_20330</name>
</gene>
<sequence>MRLLLVGFSGSMRQVRSRRPMQRDDSSMHCVHHQNMYLDLPGLEAFIAVADLGSFHRAAARLGISQPALTRRLQRLEQIVGRKLLVRRSQPVRLTPAGAGLLPEAQAAIARLQDAMRRAGDRSRGHNVEVGCLPTLAVRYLAAALARHRQRWHGGEITVFDLSATEIRAMLETNRLDFALAAIGSEPWEVECIPLAEEPFFLVCPRGHRLADRPSVSWDELDREPLVSIGPLSENRRIIAAGLAQTRVEASWRIEVRHLSTAVALVAAGAGLTALPESALAGQAASGVVAVPLRQPSLTRTIGVMRRRDRMLSPAAQDLMDDILATFGRPRSGTPTPSPPEASDEDAPAPAC</sequence>
<dbReference type="InterPro" id="IPR036390">
    <property type="entry name" value="WH_DNA-bd_sf"/>
</dbReference>
<dbReference type="GO" id="GO:0005829">
    <property type="term" value="C:cytosol"/>
    <property type="evidence" value="ECO:0007669"/>
    <property type="project" value="TreeGrafter"/>
</dbReference>
<dbReference type="InterPro" id="IPR000847">
    <property type="entry name" value="LysR_HTH_N"/>
</dbReference>
<dbReference type="Pfam" id="PF03466">
    <property type="entry name" value="LysR_substrate"/>
    <property type="match status" value="1"/>
</dbReference>
<proteinExistence type="inferred from homology"/>
<evidence type="ECO:0000313" key="8">
    <source>
        <dbReference type="Proteomes" id="UP000249130"/>
    </source>
</evidence>
<dbReference type="PROSITE" id="PS50931">
    <property type="entry name" value="HTH_LYSR"/>
    <property type="match status" value="1"/>
</dbReference>
<dbReference type="EMBL" id="NPEX01000166">
    <property type="protein sequence ID" value="RAI42090.1"/>
    <property type="molecule type" value="Genomic_DNA"/>
</dbReference>
<feature type="region of interest" description="Disordered" evidence="5">
    <location>
        <begin position="326"/>
        <end position="352"/>
    </location>
</feature>
<evidence type="ECO:0000256" key="3">
    <source>
        <dbReference type="ARBA" id="ARBA00023125"/>
    </source>
</evidence>